<name>A0A843WTG8_COLES</name>
<gene>
    <name evidence="1" type="ORF">Taro_041409</name>
</gene>
<organism evidence="1 2">
    <name type="scientific">Colocasia esculenta</name>
    <name type="common">Wild taro</name>
    <name type="synonym">Arum esculentum</name>
    <dbReference type="NCBI Taxonomy" id="4460"/>
    <lineage>
        <taxon>Eukaryota</taxon>
        <taxon>Viridiplantae</taxon>
        <taxon>Streptophyta</taxon>
        <taxon>Embryophyta</taxon>
        <taxon>Tracheophyta</taxon>
        <taxon>Spermatophyta</taxon>
        <taxon>Magnoliopsida</taxon>
        <taxon>Liliopsida</taxon>
        <taxon>Araceae</taxon>
        <taxon>Aroideae</taxon>
        <taxon>Colocasieae</taxon>
        <taxon>Colocasia</taxon>
    </lineage>
</organism>
<protein>
    <submittedName>
        <fullName evidence="1">Uncharacterized protein</fullName>
    </submittedName>
</protein>
<keyword evidence="2" id="KW-1185">Reference proteome</keyword>
<proteinExistence type="predicted"/>
<dbReference type="AlphaFoldDB" id="A0A843WTG8"/>
<comment type="caution">
    <text evidence="1">The sequence shown here is derived from an EMBL/GenBank/DDBJ whole genome shotgun (WGS) entry which is preliminary data.</text>
</comment>
<evidence type="ECO:0000313" key="2">
    <source>
        <dbReference type="Proteomes" id="UP000652761"/>
    </source>
</evidence>
<accession>A0A843WTG8</accession>
<evidence type="ECO:0000313" key="1">
    <source>
        <dbReference type="EMBL" id="MQM08551.1"/>
    </source>
</evidence>
<dbReference type="Proteomes" id="UP000652761">
    <property type="component" value="Unassembled WGS sequence"/>
</dbReference>
<dbReference type="EMBL" id="NMUH01004147">
    <property type="protein sequence ID" value="MQM08551.1"/>
    <property type="molecule type" value="Genomic_DNA"/>
</dbReference>
<reference evidence="1" key="1">
    <citation type="submission" date="2017-07" db="EMBL/GenBank/DDBJ databases">
        <title>Taro Niue Genome Assembly and Annotation.</title>
        <authorList>
            <person name="Atibalentja N."/>
            <person name="Keating K."/>
            <person name="Fields C.J."/>
        </authorList>
    </citation>
    <scope>NUCLEOTIDE SEQUENCE</scope>
    <source>
        <strain evidence="1">Niue_2</strain>
        <tissue evidence="1">Leaf</tissue>
    </source>
</reference>
<sequence>MLKRLKLQRSLQLNSAKSKVFIGAKVQPKGHLLDALKVSFNNSIKASLTSWYILGSIWLVLQHWTVRNTVVTTTTFQARPELLPAFFSSVPWL</sequence>